<dbReference type="OrthoDB" id="601353at2759"/>
<evidence type="ECO:0000313" key="3">
    <source>
        <dbReference type="EMBL" id="OTG05927.1"/>
    </source>
</evidence>
<dbReference type="InterPro" id="IPR001810">
    <property type="entry name" value="F-box_dom"/>
</dbReference>
<protein>
    <submittedName>
        <fullName evidence="2 3">F-box domain-containing protein</fullName>
    </submittedName>
</protein>
<dbReference type="CDD" id="cd22157">
    <property type="entry name" value="F-box_AtFBW1-like"/>
    <property type="match status" value="1"/>
</dbReference>
<organism evidence="3 4">
    <name type="scientific">Helianthus annuus</name>
    <name type="common">Common sunflower</name>
    <dbReference type="NCBI Taxonomy" id="4232"/>
    <lineage>
        <taxon>Eukaryota</taxon>
        <taxon>Viridiplantae</taxon>
        <taxon>Streptophyta</taxon>
        <taxon>Embryophyta</taxon>
        <taxon>Tracheophyta</taxon>
        <taxon>Spermatophyta</taxon>
        <taxon>Magnoliopsida</taxon>
        <taxon>eudicotyledons</taxon>
        <taxon>Gunneridae</taxon>
        <taxon>Pentapetalae</taxon>
        <taxon>asterids</taxon>
        <taxon>campanulids</taxon>
        <taxon>Asterales</taxon>
        <taxon>Asteraceae</taxon>
        <taxon>Asteroideae</taxon>
        <taxon>Heliantheae alliance</taxon>
        <taxon>Heliantheae</taxon>
        <taxon>Helianthus</taxon>
    </lineage>
</organism>
<evidence type="ECO:0000313" key="2">
    <source>
        <dbReference type="EMBL" id="KAF5779547.1"/>
    </source>
</evidence>
<evidence type="ECO:0000259" key="1">
    <source>
        <dbReference type="PROSITE" id="PS50181"/>
    </source>
</evidence>
<dbReference type="InParanoid" id="A0A251T451"/>
<dbReference type="OMA" id="WYALINE"/>
<dbReference type="SUPFAM" id="SSF81383">
    <property type="entry name" value="F-box domain"/>
    <property type="match status" value="1"/>
</dbReference>
<name>A0A251T451_HELAN</name>
<dbReference type="EMBL" id="MNCJ02000327">
    <property type="protein sequence ID" value="KAF5779547.1"/>
    <property type="molecule type" value="Genomic_DNA"/>
</dbReference>
<reference evidence="3" key="2">
    <citation type="submission" date="2017-02" db="EMBL/GenBank/DDBJ databases">
        <title>Sunflower complete genome.</title>
        <authorList>
            <person name="Langlade N."/>
            <person name="Munos S."/>
        </authorList>
    </citation>
    <scope>NUCLEOTIDE SEQUENCE [LARGE SCALE GENOMIC DNA]</scope>
    <source>
        <tissue evidence="3">Leaves</tissue>
    </source>
</reference>
<dbReference type="Pfam" id="PF07734">
    <property type="entry name" value="FBA_1"/>
    <property type="match status" value="1"/>
</dbReference>
<proteinExistence type="predicted"/>
<evidence type="ECO:0000313" key="4">
    <source>
        <dbReference type="Proteomes" id="UP000215914"/>
    </source>
</evidence>
<dbReference type="Pfam" id="PF00646">
    <property type="entry name" value="F-box"/>
    <property type="match status" value="1"/>
</dbReference>
<dbReference type="InterPro" id="IPR017451">
    <property type="entry name" value="F-box-assoc_interact_dom"/>
</dbReference>
<dbReference type="PANTHER" id="PTHR31672:SF10">
    <property type="entry name" value="F-BOX DOMAIN-CONTAINING PROTEIN"/>
    <property type="match status" value="1"/>
</dbReference>
<gene>
    <name evidence="3" type="ORF">HannXRQ_Chr12g0379041</name>
    <name evidence="2" type="ORF">HanXRQr2_Chr12g0560861</name>
</gene>
<dbReference type="Gramene" id="mRNA:HanXRQr2_Chr12g0560861">
    <property type="protein sequence ID" value="CDS:HanXRQr2_Chr12g0560861.1"/>
    <property type="gene ID" value="HanXRQr2_Chr12g0560861"/>
</dbReference>
<dbReference type="Gene3D" id="1.20.1280.50">
    <property type="match status" value="1"/>
</dbReference>
<reference evidence="2" key="3">
    <citation type="submission" date="2020-06" db="EMBL/GenBank/DDBJ databases">
        <title>Helianthus annuus Genome sequencing and assembly Release 2.</title>
        <authorList>
            <person name="Gouzy J."/>
            <person name="Langlade N."/>
            <person name="Munos S."/>
        </authorList>
    </citation>
    <scope>NUCLEOTIDE SEQUENCE</scope>
    <source>
        <tissue evidence="2">Leaves</tissue>
    </source>
</reference>
<keyword evidence="4" id="KW-1185">Reference proteome</keyword>
<dbReference type="EMBL" id="CM007901">
    <property type="protein sequence ID" value="OTG05927.1"/>
    <property type="molecule type" value="Genomic_DNA"/>
</dbReference>
<dbReference type="Proteomes" id="UP000215914">
    <property type="component" value="Chromosome 12"/>
</dbReference>
<dbReference type="InterPro" id="IPR036047">
    <property type="entry name" value="F-box-like_dom_sf"/>
</dbReference>
<dbReference type="AlphaFoldDB" id="A0A251T451"/>
<dbReference type="InterPro" id="IPR006527">
    <property type="entry name" value="F-box-assoc_dom_typ1"/>
</dbReference>
<feature type="domain" description="F-box" evidence="1">
    <location>
        <begin position="1"/>
        <end position="45"/>
    </location>
</feature>
<dbReference type="NCBIfam" id="TIGR01640">
    <property type="entry name" value="F_box_assoc_1"/>
    <property type="match status" value="1"/>
</dbReference>
<dbReference type="PROSITE" id="PS50181">
    <property type="entry name" value="FBOX"/>
    <property type="match status" value="1"/>
</dbReference>
<dbReference type="InterPro" id="IPR050796">
    <property type="entry name" value="SCF_F-box_component"/>
</dbReference>
<accession>A0A251T451</accession>
<reference evidence="2 4" key="1">
    <citation type="journal article" date="2017" name="Nature">
        <title>The sunflower genome provides insights into oil metabolism, flowering and Asterid evolution.</title>
        <authorList>
            <person name="Badouin H."/>
            <person name="Gouzy J."/>
            <person name="Grassa C.J."/>
            <person name="Murat F."/>
            <person name="Staton S.E."/>
            <person name="Cottret L."/>
            <person name="Lelandais-Briere C."/>
            <person name="Owens G.L."/>
            <person name="Carrere S."/>
            <person name="Mayjonade B."/>
            <person name="Legrand L."/>
            <person name="Gill N."/>
            <person name="Kane N.C."/>
            <person name="Bowers J.E."/>
            <person name="Hubner S."/>
            <person name="Bellec A."/>
            <person name="Berard A."/>
            <person name="Berges H."/>
            <person name="Blanchet N."/>
            <person name="Boniface M.C."/>
            <person name="Brunel D."/>
            <person name="Catrice O."/>
            <person name="Chaidir N."/>
            <person name="Claudel C."/>
            <person name="Donnadieu C."/>
            <person name="Faraut T."/>
            <person name="Fievet G."/>
            <person name="Helmstetter N."/>
            <person name="King M."/>
            <person name="Knapp S.J."/>
            <person name="Lai Z."/>
            <person name="Le Paslier M.C."/>
            <person name="Lippi Y."/>
            <person name="Lorenzon L."/>
            <person name="Mandel J.R."/>
            <person name="Marage G."/>
            <person name="Marchand G."/>
            <person name="Marquand E."/>
            <person name="Bret-Mestries E."/>
            <person name="Morien E."/>
            <person name="Nambeesan S."/>
            <person name="Nguyen T."/>
            <person name="Pegot-Espagnet P."/>
            <person name="Pouilly N."/>
            <person name="Raftis F."/>
            <person name="Sallet E."/>
            <person name="Schiex T."/>
            <person name="Thomas J."/>
            <person name="Vandecasteele C."/>
            <person name="Vares D."/>
            <person name="Vear F."/>
            <person name="Vautrin S."/>
            <person name="Crespi M."/>
            <person name="Mangin B."/>
            <person name="Burke J.M."/>
            <person name="Salse J."/>
            <person name="Munos S."/>
            <person name="Vincourt P."/>
            <person name="Rieseberg L.H."/>
            <person name="Langlade N.B."/>
        </authorList>
    </citation>
    <scope>NUCLEOTIDE SEQUENCE [LARGE SCALE GENOMIC DNA]</scope>
    <source>
        <strain evidence="4">cv. SF193</strain>
        <tissue evidence="2">Leaves</tissue>
    </source>
</reference>
<sequence length="314" mass="36082">MPDNIPFELRELIINKLPVEPLIRFRTVCKAWKSLIDSSDFIRNHITQQNQQHLLLRYHDAVHLELKYVSIADNDDATFPHHKVPVTIPQSVVNMVHYEITVDSSHGLLCLFGYFDEKAVIWNPSIRKAVDVVLPNMADFEIDVYRTVLGFGVCRETRDPKIVKLRKDMEGVIPWQVEVFTLSTRVWRSAYSSNVPSKYFWFGGEQVVVGGVVYWLAINRVDAVGGCGDLIVSFDLTSEEFGEVKLPHRLDYNNCRLCMFKPREQLVAIERCPEGYKPRVYHVWVMKDGVPKLFEKLFTISGHTLNGSLVSSVQ</sequence>
<dbReference type="PANTHER" id="PTHR31672">
    <property type="entry name" value="BNACNNG10540D PROTEIN"/>
    <property type="match status" value="1"/>
</dbReference>
<dbReference type="SMART" id="SM00256">
    <property type="entry name" value="FBOX"/>
    <property type="match status" value="1"/>
</dbReference>